<dbReference type="Proteomes" id="UP000472270">
    <property type="component" value="Unassembled WGS sequence"/>
</dbReference>
<evidence type="ECO:0000313" key="2">
    <source>
        <dbReference type="Ensembl" id="ENSSRHP00000064446.1"/>
    </source>
</evidence>
<evidence type="ECO:0000256" key="1">
    <source>
        <dbReference type="SAM" id="SignalP"/>
    </source>
</evidence>
<organism evidence="2 3">
    <name type="scientific">Sinocyclocheilus rhinocerous</name>
    <dbReference type="NCBI Taxonomy" id="307959"/>
    <lineage>
        <taxon>Eukaryota</taxon>
        <taxon>Metazoa</taxon>
        <taxon>Chordata</taxon>
        <taxon>Craniata</taxon>
        <taxon>Vertebrata</taxon>
        <taxon>Euteleostomi</taxon>
        <taxon>Actinopterygii</taxon>
        <taxon>Neopterygii</taxon>
        <taxon>Teleostei</taxon>
        <taxon>Ostariophysi</taxon>
        <taxon>Cypriniformes</taxon>
        <taxon>Cyprinidae</taxon>
        <taxon>Cyprininae</taxon>
        <taxon>Sinocyclocheilus</taxon>
    </lineage>
</organism>
<feature type="signal peptide" evidence="1">
    <location>
        <begin position="1"/>
        <end position="25"/>
    </location>
</feature>
<evidence type="ECO:0008006" key="4">
    <source>
        <dbReference type="Google" id="ProtNLM"/>
    </source>
</evidence>
<protein>
    <recommendedName>
        <fullName evidence="4">Cystatin domain-containing protein</fullName>
    </recommendedName>
</protein>
<feature type="chain" id="PRO_5025458537" description="Cystatin domain-containing protein" evidence="1">
    <location>
        <begin position="26"/>
        <end position="155"/>
    </location>
</feature>
<name>A0A673KM40_9TELE</name>
<dbReference type="AlphaFoldDB" id="A0A673KM40"/>
<dbReference type="GO" id="GO:0004869">
    <property type="term" value="F:cysteine-type endopeptidase inhibitor activity"/>
    <property type="evidence" value="ECO:0007669"/>
    <property type="project" value="InterPro"/>
</dbReference>
<dbReference type="CDD" id="cd00042">
    <property type="entry name" value="CY"/>
    <property type="match status" value="1"/>
</dbReference>
<dbReference type="Ensembl" id="ENSSRHT00000066229.1">
    <property type="protein sequence ID" value="ENSSRHP00000064446.1"/>
    <property type="gene ID" value="ENSSRHG00000032110.1"/>
</dbReference>
<reference evidence="2" key="1">
    <citation type="submission" date="2025-08" db="UniProtKB">
        <authorList>
            <consortium name="Ensembl"/>
        </authorList>
    </citation>
    <scope>IDENTIFICATION</scope>
</reference>
<keyword evidence="1" id="KW-0732">Signal</keyword>
<evidence type="ECO:0000313" key="3">
    <source>
        <dbReference type="Proteomes" id="UP000472270"/>
    </source>
</evidence>
<proteinExistence type="predicted"/>
<dbReference type="Gene3D" id="3.10.450.10">
    <property type="match status" value="1"/>
</dbReference>
<sequence length="155" mass="17632">AAKYVRARMLLILFILTDLVIDTSIIEHSEWCTPIDGSGIKIATLPDNLFRAYYALLLRQRRDAKDDKWPKLLKLEKAKTQAIRGGKEYVFMMIFGDSNCTKPQGEAGAKCTIMEPLIQPLIMSNPYRCVFKVVDYSWESRLLFTSSCFAESNGP</sequence>
<accession>A0A673KM40</accession>
<reference evidence="2" key="2">
    <citation type="submission" date="2025-09" db="UniProtKB">
        <authorList>
            <consortium name="Ensembl"/>
        </authorList>
    </citation>
    <scope>IDENTIFICATION</scope>
</reference>
<keyword evidence="3" id="KW-1185">Reference proteome</keyword>
<dbReference type="InterPro" id="IPR000010">
    <property type="entry name" value="Cystatin_dom"/>
</dbReference>